<evidence type="ECO:0000259" key="2">
    <source>
        <dbReference type="Pfam" id="PF13511"/>
    </source>
</evidence>
<evidence type="ECO:0000256" key="1">
    <source>
        <dbReference type="SAM" id="SignalP"/>
    </source>
</evidence>
<feature type="chain" id="PRO_5046242076" evidence="1">
    <location>
        <begin position="18"/>
        <end position="368"/>
    </location>
</feature>
<dbReference type="Proteomes" id="UP001595886">
    <property type="component" value="Unassembled WGS sequence"/>
</dbReference>
<dbReference type="EMBL" id="JBHSHD010000007">
    <property type="protein sequence ID" value="MFC4820561.1"/>
    <property type="molecule type" value="Genomic_DNA"/>
</dbReference>
<sequence length="368" mass="38695">MRAAVRAIVLASLLAAAGCGREAPQPAGVSVAPAAGAVATPPTEIAETAPAPIAPRPVEAPPPPGAACLAGTVKEASPRARAVHRWVDAAGITHYSDQAPPRDAREHRLIDLRQPPPISVQASGFDANLPDELQRRAVADALGVQRVLRDALAVVPPPGIALRVVFVSDGEAYGRLIGNPSLAASAGAYSTAQRTIFVRRQERDEANFAVLRHEITHALVHESIGSLPTPINEGLAEYFGRYRAAGMGGQIEVGAGREAILAAAVSGDGGEALVDLLAREGEGFYALDAGAPERERRYLRAYALIAVLMRDAPGRAALTELLARQRADPCRTVAAERILDERYPAGLSGLATAWAAFLRNPPDDIRAY</sequence>
<dbReference type="RefSeq" id="WP_380020422.1">
    <property type="nucleotide sequence ID" value="NZ_JBHSHD010000007.1"/>
</dbReference>
<organism evidence="3 4">
    <name type="scientific">Dokdonella ginsengisoli</name>
    <dbReference type="NCBI Taxonomy" id="363846"/>
    <lineage>
        <taxon>Bacteria</taxon>
        <taxon>Pseudomonadati</taxon>
        <taxon>Pseudomonadota</taxon>
        <taxon>Gammaproteobacteria</taxon>
        <taxon>Lysobacterales</taxon>
        <taxon>Rhodanobacteraceae</taxon>
        <taxon>Dokdonella</taxon>
    </lineage>
</organism>
<feature type="domain" description="DUF4124" evidence="2">
    <location>
        <begin position="80"/>
        <end position="122"/>
    </location>
</feature>
<proteinExistence type="predicted"/>
<evidence type="ECO:0000313" key="4">
    <source>
        <dbReference type="Proteomes" id="UP001595886"/>
    </source>
</evidence>
<gene>
    <name evidence="3" type="ORF">ACFO6Q_09510</name>
</gene>
<accession>A0ABV9QUT4</accession>
<comment type="caution">
    <text evidence="3">The sequence shown here is derived from an EMBL/GenBank/DDBJ whole genome shotgun (WGS) entry which is preliminary data.</text>
</comment>
<feature type="signal peptide" evidence="1">
    <location>
        <begin position="1"/>
        <end position="17"/>
    </location>
</feature>
<evidence type="ECO:0000313" key="3">
    <source>
        <dbReference type="EMBL" id="MFC4820561.1"/>
    </source>
</evidence>
<keyword evidence="4" id="KW-1185">Reference proteome</keyword>
<name>A0ABV9QUT4_9GAMM</name>
<keyword evidence="1" id="KW-0732">Signal</keyword>
<dbReference type="PROSITE" id="PS51257">
    <property type="entry name" value="PROKAR_LIPOPROTEIN"/>
    <property type="match status" value="1"/>
</dbReference>
<reference evidence="4" key="1">
    <citation type="journal article" date="2019" name="Int. J. Syst. Evol. Microbiol.">
        <title>The Global Catalogue of Microorganisms (GCM) 10K type strain sequencing project: providing services to taxonomists for standard genome sequencing and annotation.</title>
        <authorList>
            <consortium name="The Broad Institute Genomics Platform"/>
            <consortium name="The Broad Institute Genome Sequencing Center for Infectious Disease"/>
            <person name="Wu L."/>
            <person name="Ma J."/>
        </authorList>
    </citation>
    <scope>NUCLEOTIDE SEQUENCE [LARGE SCALE GENOMIC DNA]</scope>
    <source>
        <strain evidence="4">CCUG 30340</strain>
    </source>
</reference>
<protein>
    <submittedName>
        <fullName evidence="3">DUF4124 domain-containing protein</fullName>
    </submittedName>
</protein>
<dbReference type="Pfam" id="PF13511">
    <property type="entry name" value="DUF4124"/>
    <property type="match status" value="1"/>
</dbReference>
<dbReference type="InterPro" id="IPR025392">
    <property type="entry name" value="DUF4124"/>
</dbReference>